<organism evidence="6">
    <name type="scientific">Dictyoglomus thermophilum</name>
    <dbReference type="NCBI Taxonomy" id="14"/>
    <lineage>
        <taxon>Bacteria</taxon>
        <taxon>Pseudomonadati</taxon>
        <taxon>Dictyoglomota</taxon>
        <taxon>Dictyoglomia</taxon>
        <taxon>Dictyoglomales</taxon>
        <taxon>Dictyoglomaceae</taxon>
        <taxon>Dictyoglomus</taxon>
    </lineage>
</organism>
<dbReference type="SUPFAM" id="SSF88713">
    <property type="entry name" value="Glycoside hydrolase/deacetylase"/>
    <property type="match status" value="1"/>
</dbReference>
<feature type="domain" description="Alpha-amylase/4-alpha-glucanotransferase central" evidence="4">
    <location>
        <begin position="314"/>
        <end position="392"/>
    </location>
</feature>
<dbReference type="Pfam" id="PF09095">
    <property type="entry name" value="AmyA-gluTrfs_C"/>
    <property type="match status" value="1"/>
</dbReference>
<sequence length="686" mass="82091">MQKKIYFSLGLHNHQPVGNFDFVIERAYQMCYKPLIEFFYNYPKFPFNVHFSGYLLLWLENNHPEYFQILKALSEREQVEILSGGFYEPILPIIPDKDKILQIKKLNDYIYNKFGQRPKGMWLAERVWEPHLVKFIAEAGIEYVIVDDAHFLSVGLNEDDLFGYYLMEEEGYKLAVFPISMKLRYLIPFADPQETVEYLDKYATVEGDRIALLFDDGEKFGLWPDTYNLVYEEKWLERFFEKLEENFLLITPVNLYEYMKKYPPKGRIYLPTASYREMMEWVLFPDAQLNLERLAEKLKNEGTWEIYAPFIKGGFWRNFLSKYDESNHMQKKMLYVRKKIDLSNNDELKNKALEELWQGQANDAYWHGIFGGLYLPHLRSAIYEHLIKAENFVDGDFKYNIFDFDCDGKDEIIIESSVFNLYFSPSYGGSLIEWDFKNKSFNLTNVLTRRREAYHEKLHKIEEYVLGKSIHERWTAKEKGLDQVLFYDRHRRVSFIEKFYEKEPAIDLLLKDNENLIIDTFYEKFDYDIKEENNRFLCSFKKGFSDFELYKIFLIPKDRNEIEVYYRIINLKDENISLNFSWEINLNFLAPNHPDFYYFSTKNEKAPLNSMGVESINRWGISSGIGINLDCYLDMETKVYRYPIETVSLSEEGFERVYQGSDFVHFYHINLGPNQSWETRVKFIVY</sequence>
<dbReference type="InterPro" id="IPR011013">
    <property type="entry name" value="Gal_mutarotase_sf_dom"/>
</dbReference>
<dbReference type="GO" id="GO:0030246">
    <property type="term" value="F:carbohydrate binding"/>
    <property type="evidence" value="ECO:0007669"/>
    <property type="project" value="InterPro"/>
</dbReference>
<gene>
    <name evidence="6" type="ORF">ENW00_05640</name>
</gene>
<evidence type="ECO:0000259" key="4">
    <source>
        <dbReference type="Pfam" id="PF09094"/>
    </source>
</evidence>
<dbReference type="Gene3D" id="2.70.98.10">
    <property type="match status" value="1"/>
</dbReference>
<evidence type="ECO:0000256" key="2">
    <source>
        <dbReference type="ARBA" id="ARBA00023277"/>
    </source>
</evidence>
<protein>
    <submittedName>
        <fullName evidence="6">DUF1926 domain-containing protein</fullName>
    </submittedName>
</protein>
<evidence type="ECO:0000313" key="6">
    <source>
        <dbReference type="EMBL" id="HFX13626.1"/>
    </source>
</evidence>
<evidence type="ECO:0000259" key="3">
    <source>
        <dbReference type="Pfam" id="PF03065"/>
    </source>
</evidence>
<evidence type="ECO:0000256" key="1">
    <source>
        <dbReference type="ARBA" id="ARBA00006821"/>
    </source>
</evidence>
<reference evidence="6" key="1">
    <citation type="journal article" date="2020" name="mSystems">
        <title>Genome- and Community-Level Interaction Insights into Carbon Utilization and Element Cycling Functions of Hydrothermarchaeota in Hydrothermal Sediment.</title>
        <authorList>
            <person name="Zhou Z."/>
            <person name="Liu Y."/>
            <person name="Xu W."/>
            <person name="Pan J."/>
            <person name="Luo Z.H."/>
            <person name="Li M."/>
        </authorList>
    </citation>
    <scope>NUCLEOTIDE SEQUENCE [LARGE SCALE GENOMIC DNA]</scope>
    <source>
        <strain evidence="6">SpSt-81</strain>
    </source>
</reference>
<dbReference type="CDD" id="cd10793">
    <property type="entry name" value="GH57N_TLGT_like"/>
    <property type="match status" value="1"/>
</dbReference>
<dbReference type="InterPro" id="IPR011330">
    <property type="entry name" value="Glyco_hydro/deAcase_b/a-brl"/>
</dbReference>
<keyword evidence="2" id="KW-0119">Carbohydrate metabolism</keyword>
<name>A0A7C3MR55_DICTH</name>
<dbReference type="Pfam" id="PF09094">
    <property type="entry name" value="AmyA-A_glucT_m"/>
    <property type="match status" value="1"/>
</dbReference>
<dbReference type="GO" id="GO:0005975">
    <property type="term" value="P:carbohydrate metabolic process"/>
    <property type="evidence" value="ECO:0007669"/>
    <property type="project" value="InterPro"/>
</dbReference>
<feature type="domain" description="Alpha-amylase/4-alpha-glucanotransferase C-terminal" evidence="5">
    <location>
        <begin position="403"/>
        <end position="680"/>
    </location>
</feature>
<dbReference type="AlphaFoldDB" id="A0A7C3MR55"/>
<proteinExistence type="inferred from homology"/>
<dbReference type="InterPro" id="IPR015179">
    <property type="entry name" value="A-amylase/a-glucTrfase_C"/>
</dbReference>
<dbReference type="PANTHER" id="PTHR36306">
    <property type="entry name" value="ALPHA-AMYLASE-RELATED-RELATED"/>
    <property type="match status" value="1"/>
</dbReference>
<dbReference type="Pfam" id="PF03065">
    <property type="entry name" value="Glyco_hydro_57"/>
    <property type="match status" value="1"/>
</dbReference>
<dbReference type="SUPFAM" id="SSF74650">
    <property type="entry name" value="Galactose mutarotase-like"/>
    <property type="match status" value="1"/>
</dbReference>
<comment type="similarity">
    <text evidence="1">Belongs to the glycosyl hydrolase 57 family.</text>
</comment>
<dbReference type="InterPro" id="IPR004300">
    <property type="entry name" value="Glyco_hydro_57_N"/>
</dbReference>
<dbReference type="InterPro" id="IPR052046">
    <property type="entry name" value="GH57_Enzymes"/>
</dbReference>
<dbReference type="EMBL" id="DTIN01000015">
    <property type="protein sequence ID" value="HFX13626.1"/>
    <property type="molecule type" value="Genomic_DNA"/>
</dbReference>
<comment type="caution">
    <text evidence="6">The sequence shown here is derived from an EMBL/GenBank/DDBJ whole genome shotgun (WGS) entry which is preliminary data.</text>
</comment>
<feature type="domain" description="Glycoside hydrolase family 57 N-terminal" evidence="3">
    <location>
        <begin position="9"/>
        <end position="271"/>
    </location>
</feature>
<dbReference type="SUPFAM" id="SSF88688">
    <property type="entry name" value="Families 57/38 glycoside transferase middle domain"/>
    <property type="match status" value="1"/>
</dbReference>
<dbReference type="InterPro" id="IPR014718">
    <property type="entry name" value="GH-type_carb-bd"/>
</dbReference>
<dbReference type="GO" id="GO:0003824">
    <property type="term" value="F:catalytic activity"/>
    <property type="evidence" value="ECO:0007669"/>
    <property type="project" value="InterPro"/>
</dbReference>
<dbReference type="InterPro" id="IPR015178">
    <property type="entry name" value="A-amylase/a-glucTrfase_central"/>
</dbReference>
<dbReference type="PANTHER" id="PTHR36306:SF1">
    <property type="entry name" value="ALPHA-AMYLASE-RELATED"/>
    <property type="match status" value="1"/>
</dbReference>
<accession>A0A7C3MR55</accession>
<dbReference type="InterPro" id="IPR028995">
    <property type="entry name" value="Glyco_hydro_57/38_cen_sf"/>
</dbReference>
<evidence type="ECO:0000259" key="5">
    <source>
        <dbReference type="Pfam" id="PF09095"/>
    </source>
</evidence>
<dbReference type="Gene3D" id="3.20.110.20">
    <property type="match status" value="1"/>
</dbReference>